<dbReference type="Proteomes" id="UP001349343">
    <property type="component" value="Segment"/>
</dbReference>
<sequence length="224" mass="25238">MITKFSKVNGNIKLNTNSNVNNHNWLSFILPILGQVWSDEAFVFMHKHAGLKLGFGIQGTEIRPSVLVYSSDKNERVRIFMKVNGLVEEVFVEDGDIMFDDPHEAIKYVEHVEVLDAVAEIADVVLSTLLDTVKEKNETNDAASSAKAIVEDLIKKFGFDSDAIYRRNGKRYITHAGSILCVKNVIVAWNEPMNDVYVGRIDQMPDGFMQALRTAENIVKTYNL</sequence>
<evidence type="ECO:0000313" key="1">
    <source>
        <dbReference type="EMBL" id="WQJ52848.1"/>
    </source>
</evidence>
<proteinExistence type="predicted"/>
<protein>
    <submittedName>
        <fullName evidence="1">Uncharacterized protein</fullName>
    </submittedName>
</protein>
<name>A0ABZ0Z0X8_9CAUD</name>
<accession>A0ABZ0Z0X8</accession>
<reference evidence="1 2" key="1">
    <citation type="submission" date="2023-11" db="EMBL/GenBank/DDBJ databases">
        <authorList>
            <person name="Cook R."/>
            <person name="Crisci M."/>
            <person name="Pye H."/>
            <person name="Adriaenssens E."/>
            <person name="Santini J."/>
        </authorList>
    </citation>
    <scope>NUCLEOTIDE SEQUENCE [LARGE SCALE GENOMIC DNA]</scope>
    <source>
        <strain evidence="1">Lak_Megaphage_RVC_JS4_GC31</strain>
    </source>
</reference>
<keyword evidence="2" id="KW-1185">Reference proteome</keyword>
<organism evidence="1 2">
    <name type="scientific">phage Lak_Megaphage_RVC_JS4_GC31</name>
    <dbReference type="NCBI Taxonomy" id="3109228"/>
    <lineage>
        <taxon>Viruses</taxon>
        <taxon>Duplodnaviria</taxon>
        <taxon>Heunggongvirae</taxon>
        <taxon>Uroviricota</taxon>
        <taxon>Caudoviricetes</taxon>
        <taxon>Caudoviricetes code 15 clade</taxon>
    </lineage>
</organism>
<evidence type="ECO:0000313" key="2">
    <source>
        <dbReference type="Proteomes" id="UP001349343"/>
    </source>
</evidence>
<dbReference type="EMBL" id="OR769222">
    <property type="protein sequence ID" value="WQJ52848.1"/>
    <property type="molecule type" value="Genomic_DNA"/>
</dbReference>